<name>A0A087B9P2_9BIFI</name>
<dbReference type="STRING" id="1692.BMAGN_1552"/>
<keyword evidence="2" id="KW-1185">Reference proteome</keyword>
<comment type="caution">
    <text evidence="1">The sequence shown here is derived from an EMBL/GenBank/DDBJ whole genome shotgun (WGS) entry which is preliminary data.</text>
</comment>
<proteinExistence type="predicted"/>
<organism evidence="1 2">
    <name type="scientific">Bifidobacterium magnum</name>
    <dbReference type="NCBI Taxonomy" id="1692"/>
    <lineage>
        <taxon>Bacteria</taxon>
        <taxon>Bacillati</taxon>
        <taxon>Actinomycetota</taxon>
        <taxon>Actinomycetes</taxon>
        <taxon>Bifidobacteriales</taxon>
        <taxon>Bifidobacteriaceae</taxon>
        <taxon>Bifidobacterium</taxon>
    </lineage>
</organism>
<dbReference type="EMBL" id="JGZB01000009">
    <property type="protein sequence ID" value="KFI67742.1"/>
    <property type="molecule type" value="Genomic_DNA"/>
</dbReference>
<evidence type="ECO:0000313" key="1">
    <source>
        <dbReference type="EMBL" id="KFI67742.1"/>
    </source>
</evidence>
<evidence type="ECO:0000313" key="2">
    <source>
        <dbReference type="Proteomes" id="UP000029052"/>
    </source>
</evidence>
<dbReference type="Proteomes" id="UP000029052">
    <property type="component" value="Unassembled WGS sequence"/>
</dbReference>
<gene>
    <name evidence="1" type="ORF">BMAGN_1552</name>
</gene>
<accession>A0A087B9P2</accession>
<sequence>MSSEKPVLPTQRKAALINYVNNALGKMCDGKECMRGIELYAISNSNDAIIPLIIGTVIGYYFYDRLNKQEYVASNDEYFANFPDPQCSNDELVRRIRRILSTNDLLKDRDKGDHYLFDKTALHTVTEQIVGLFFD</sequence>
<dbReference type="RefSeq" id="WP_022860393.1">
    <property type="nucleotide sequence ID" value="NZ_JGZB01000009.1"/>
</dbReference>
<protein>
    <submittedName>
        <fullName evidence="1">Uncharacterized protein</fullName>
    </submittedName>
</protein>
<reference evidence="1 2" key="1">
    <citation type="submission" date="2014-03" db="EMBL/GenBank/DDBJ databases">
        <title>Genomics of Bifidobacteria.</title>
        <authorList>
            <person name="Ventura M."/>
            <person name="Milani C."/>
            <person name="Lugli G.A."/>
        </authorList>
    </citation>
    <scope>NUCLEOTIDE SEQUENCE [LARGE SCALE GENOMIC DNA]</scope>
    <source>
        <strain evidence="1 2">LMG 11591</strain>
    </source>
</reference>
<dbReference type="AlphaFoldDB" id="A0A087B9P2"/>